<organism evidence="10 11">
    <name type="scientific">Cohnella lupini</name>
    <dbReference type="NCBI Taxonomy" id="1294267"/>
    <lineage>
        <taxon>Bacteria</taxon>
        <taxon>Bacillati</taxon>
        <taxon>Bacillota</taxon>
        <taxon>Bacilli</taxon>
        <taxon>Bacillales</taxon>
        <taxon>Paenibacillaceae</taxon>
        <taxon>Cohnella</taxon>
    </lineage>
</organism>
<feature type="domain" description="4'-phosphopantetheinyl transferase" evidence="9">
    <location>
        <begin position="4"/>
        <end position="95"/>
    </location>
</feature>
<evidence type="ECO:0000256" key="5">
    <source>
        <dbReference type="ARBA" id="ARBA00022842"/>
    </source>
</evidence>
<dbReference type="NCBIfam" id="TIGR00516">
    <property type="entry name" value="acpS"/>
    <property type="match status" value="1"/>
</dbReference>
<dbReference type="HAMAP" id="MF_00101">
    <property type="entry name" value="AcpS"/>
    <property type="match status" value="1"/>
</dbReference>
<comment type="cofactor">
    <cofactor evidence="8">
        <name>Mg(2+)</name>
        <dbReference type="ChEBI" id="CHEBI:18420"/>
    </cofactor>
</comment>
<reference evidence="10 11" key="1">
    <citation type="submission" date="2018-07" db="EMBL/GenBank/DDBJ databases">
        <title>Genomic Encyclopedia of Type Strains, Phase III (KMG-III): the genomes of soil and plant-associated and newly described type strains.</title>
        <authorList>
            <person name="Whitman W."/>
        </authorList>
    </citation>
    <scope>NUCLEOTIDE SEQUENCE [LARGE SCALE GENOMIC DNA]</scope>
    <source>
        <strain evidence="10 11">CECT 8236</strain>
    </source>
</reference>
<evidence type="ECO:0000256" key="8">
    <source>
        <dbReference type="HAMAP-Rule" id="MF_00101"/>
    </source>
</evidence>
<feature type="binding site" evidence="8">
    <location>
        <position position="8"/>
    </location>
    <ligand>
        <name>Mg(2+)</name>
        <dbReference type="ChEBI" id="CHEBI:18420"/>
    </ligand>
</feature>
<comment type="similarity">
    <text evidence="8">Belongs to the P-Pant transferase superfamily. AcpS family.</text>
</comment>
<dbReference type="AlphaFoldDB" id="A0A3D9IMY5"/>
<dbReference type="InterPro" id="IPR037143">
    <property type="entry name" value="4-PPantetheinyl_Trfase_dom_sf"/>
</dbReference>
<proteinExistence type="inferred from homology"/>
<dbReference type="InterPro" id="IPR008278">
    <property type="entry name" value="4-PPantetheinyl_Trfase_dom"/>
</dbReference>
<dbReference type="EMBL" id="QRDY01000004">
    <property type="protein sequence ID" value="RED63130.1"/>
    <property type="molecule type" value="Genomic_DNA"/>
</dbReference>
<evidence type="ECO:0000256" key="4">
    <source>
        <dbReference type="ARBA" id="ARBA00022832"/>
    </source>
</evidence>
<dbReference type="SUPFAM" id="SSF56214">
    <property type="entry name" value="4'-phosphopantetheinyl transferase"/>
    <property type="match status" value="1"/>
</dbReference>
<dbReference type="Gene3D" id="3.90.470.20">
    <property type="entry name" value="4'-phosphopantetheinyl transferase domain"/>
    <property type="match status" value="1"/>
</dbReference>
<dbReference type="GO" id="GO:0006633">
    <property type="term" value="P:fatty acid biosynthetic process"/>
    <property type="evidence" value="ECO:0007669"/>
    <property type="project" value="UniProtKB-UniRule"/>
</dbReference>
<comment type="function">
    <text evidence="8">Transfers the 4'-phosphopantetheine moiety from coenzyme A to a Ser of acyl-carrier-protein.</text>
</comment>
<comment type="catalytic activity">
    <reaction evidence="8">
        <text>apo-[ACP] + CoA = holo-[ACP] + adenosine 3',5'-bisphosphate + H(+)</text>
        <dbReference type="Rhea" id="RHEA:12068"/>
        <dbReference type="Rhea" id="RHEA-COMP:9685"/>
        <dbReference type="Rhea" id="RHEA-COMP:9690"/>
        <dbReference type="ChEBI" id="CHEBI:15378"/>
        <dbReference type="ChEBI" id="CHEBI:29999"/>
        <dbReference type="ChEBI" id="CHEBI:57287"/>
        <dbReference type="ChEBI" id="CHEBI:58343"/>
        <dbReference type="ChEBI" id="CHEBI:64479"/>
        <dbReference type="EC" id="2.7.8.7"/>
    </reaction>
</comment>
<keyword evidence="4 8" id="KW-0276">Fatty acid metabolism</keyword>
<comment type="caution">
    <text evidence="10">The sequence shown here is derived from an EMBL/GenBank/DDBJ whole genome shotgun (WGS) entry which is preliminary data.</text>
</comment>
<dbReference type="Proteomes" id="UP000256869">
    <property type="component" value="Unassembled WGS sequence"/>
</dbReference>
<evidence type="ECO:0000259" key="9">
    <source>
        <dbReference type="Pfam" id="PF01648"/>
    </source>
</evidence>
<keyword evidence="5 8" id="KW-0460">Magnesium</keyword>
<keyword evidence="1 8" id="KW-0444">Lipid biosynthesis</keyword>
<keyword evidence="2 8" id="KW-0808">Transferase</keyword>
<name>A0A3D9IMY5_9BACL</name>
<sequence length="129" mass="14005">MIVGIGLDVVELARMEKVLAGSGRLKFVGRILTERESLACATLQPRRALEYISGRFAAKEAVVKALGCGIGTLVGFRDIELLPDAMGKPVCTLSAESVKRLGWEDRTFRIHIAITHERTLAAATAIIEE</sequence>
<comment type="subcellular location">
    <subcellularLocation>
        <location evidence="8">Cytoplasm</location>
    </subcellularLocation>
</comment>
<keyword evidence="8" id="KW-0963">Cytoplasm</keyword>
<dbReference type="Pfam" id="PF01648">
    <property type="entry name" value="ACPS"/>
    <property type="match status" value="1"/>
</dbReference>
<keyword evidence="7 8" id="KW-0275">Fatty acid biosynthesis</keyword>
<evidence type="ECO:0000256" key="6">
    <source>
        <dbReference type="ARBA" id="ARBA00023098"/>
    </source>
</evidence>
<evidence type="ECO:0000256" key="2">
    <source>
        <dbReference type="ARBA" id="ARBA00022679"/>
    </source>
</evidence>
<feature type="binding site" evidence="8">
    <location>
        <position position="60"/>
    </location>
    <ligand>
        <name>Mg(2+)</name>
        <dbReference type="ChEBI" id="CHEBI:18420"/>
    </ligand>
</feature>
<keyword evidence="6 8" id="KW-0443">Lipid metabolism</keyword>
<dbReference type="GO" id="GO:0000287">
    <property type="term" value="F:magnesium ion binding"/>
    <property type="evidence" value="ECO:0007669"/>
    <property type="project" value="UniProtKB-UniRule"/>
</dbReference>
<protein>
    <recommendedName>
        <fullName evidence="8">Holo-[acyl-carrier-protein] synthase</fullName>
        <shortName evidence="8">Holo-ACP synthase</shortName>
        <ecNumber evidence="8">2.7.8.7</ecNumber>
    </recommendedName>
    <alternativeName>
        <fullName evidence="8">4'-phosphopantetheinyl transferase AcpS</fullName>
    </alternativeName>
</protein>
<dbReference type="GO" id="GO:0005737">
    <property type="term" value="C:cytoplasm"/>
    <property type="evidence" value="ECO:0007669"/>
    <property type="project" value="UniProtKB-SubCell"/>
</dbReference>
<dbReference type="NCBIfam" id="TIGR00556">
    <property type="entry name" value="pantethn_trn"/>
    <property type="match status" value="1"/>
</dbReference>
<keyword evidence="11" id="KW-1185">Reference proteome</keyword>
<keyword evidence="3 8" id="KW-0479">Metal-binding</keyword>
<dbReference type="InterPro" id="IPR004568">
    <property type="entry name" value="Ppantetheine-prot_Trfase_dom"/>
</dbReference>
<evidence type="ECO:0000313" key="10">
    <source>
        <dbReference type="EMBL" id="RED63130.1"/>
    </source>
</evidence>
<dbReference type="OrthoDB" id="517356at2"/>
<evidence type="ECO:0000256" key="7">
    <source>
        <dbReference type="ARBA" id="ARBA00023160"/>
    </source>
</evidence>
<dbReference type="InterPro" id="IPR002582">
    <property type="entry name" value="ACPS"/>
</dbReference>
<evidence type="ECO:0000256" key="3">
    <source>
        <dbReference type="ARBA" id="ARBA00022723"/>
    </source>
</evidence>
<dbReference type="GO" id="GO:0008897">
    <property type="term" value="F:holo-[acyl-carrier-protein] synthase activity"/>
    <property type="evidence" value="ECO:0007669"/>
    <property type="project" value="UniProtKB-UniRule"/>
</dbReference>
<evidence type="ECO:0000256" key="1">
    <source>
        <dbReference type="ARBA" id="ARBA00022516"/>
    </source>
</evidence>
<gene>
    <name evidence="8" type="primary">acpS</name>
    <name evidence="10" type="ORF">DFP95_104124</name>
</gene>
<accession>A0A3D9IMY5</accession>
<evidence type="ECO:0000313" key="11">
    <source>
        <dbReference type="Proteomes" id="UP000256869"/>
    </source>
</evidence>
<dbReference type="EC" id="2.7.8.7" evidence="8"/>
<dbReference type="RefSeq" id="WP_115992420.1">
    <property type="nucleotide sequence ID" value="NZ_QRDY01000004.1"/>
</dbReference>